<keyword evidence="5" id="KW-0378">Hydrolase</keyword>
<dbReference type="GO" id="GO:0008409">
    <property type="term" value="F:5'-3' exonuclease activity"/>
    <property type="evidence" value="ECO:0007669"/>
    <property type="project" value="TreeGrafter"/>
</dbReference>
<dbReference type="InParanoid" id="A0A0H2SB39"/>
<evidence type="ECO:0000256" key="2">
    <source>
        <dbReference type="ARBA" id="ARBA00022722"/>
    </source>
</evidence>
<dbReference type="GO" id="GO:0005737">
    <property type="term" value="C:cytoplasm"/>
    <property type="evidence" value="ECO:0007669"/>
    <property type="project" value="TreeGrafter"/>
</dbReference>
<dbReference type="Pfam" id="PF00752">
    <property type="entry name" value="XPG_N"/>
    <property type="match status" value="1"/>
</dbReference>
<protein>
    <submittedName>
        <fullName evidence="9">PIN domain-like protein</fullName>
    </submittedName>
</protein>
<dbReference type="EMBL" id="KQ085948">
    <property type="protein sequence ID" value="KLO14111.1"/>
    <property type="molecule type" value="Genomic_DNA"/>
</dbReference>
<dbReference type="InterPro" id="IPR008918">
    <property type="entry name" value="HhH2"/>
</dbReference>
<dbReference type="PRINTS" id="PR00853">
    <property type="entry name" value="XPGRADSUPER"/>
</dbReference>
<proteinExistence type="predicted"/>
<evidence type="ECO:0000256" key="6">
    <source>
        <dbReference type="ARBA" id="ARBA00022842"/>
    </source>
</evidence>
<dbReference type="PANTHER" id="PTHR11081:SF9">
    <property type="entry name" value="FLAP ENDONUCLEASE 1"/>
    <property type="match status" value="1"/>
</dbReference>
<evidence type="ECO:0000256" key="4">
    <source>
        <dbReference type="ARBA" id="ARBA00022759"/>
    </source>
</evidence>
<dbReference type="SMART" id="SM00279">
    <property type="entry name" value="HhH2"/>
    <property type="match status" value="1"/>
</dbReference>
<keyword evidence="2" id="KW-0540">Nuclease</keyword>
<dbReference type="AlphaFoldDB" id="A0A0H2SB39"/>
<gene>
    <name evidence="9" type="ORF">SCHPADRAFT_826918</name>
</gene>
<accession>A0A0H2SB39</accession>
<dbReference type="InterPro" id="IPR006084">
    <property type="entry name" value="XPG/Rad2"/>
</dbReference>
<dbReference type="InterPro" id="IPR006086">
    <property type="entry name" value="XPG-I_dom"/>
</dbReference>
<dbReference type="GO" id="GO:0003677">
    <property type="term" value="F:DNA binding"/>
    <property type="evidence" value="ECO:0007669"/>
    <property type="project" value="InterPro"/>
</dbReference>
<sequence length="585" mass="65322">MGVLGLTPFLQRHCPSVIKILPSRLQALRGKTLVIDGTLITQRLHWSPSPYKYRHVLGWYRLVTEMKENGVSAICVFDGIERSAAKTSEIERRKLQRQVVTARSFIEGQRHLRLRKLSRLLESLRSVSERDRMHASATIHALVNQQGLLQTTSRTDTKSLFDRESPRWLAEDVFKTHAPDESVTLDEEADEENPLELAKCREPEEGDQFSSVTDDFPAYGIGVDDLYPEAPLTTAVPLLELGQDHEFLETCFDGYRPDGELDVHPRTKSDDISVLFYNLYRQYQQSASPRSSLKPGGLIHHQTNTISYQEDADDAIHESKIQHSMTLEEGKLWRTVASAASFPDGDAASKAISELADRSHVLAQSYERRSRPPTTETYRESRAMITAMGIPCVESTGPFEAEGLAASLVLQGRGDYVATEDTDVLVYGAPMVRNLTNQAKPLFLIVGAEVREALQLSQDGFIDFALLLGTDFTRRIRNVGPARALKFIRTHREIESIVTSESQYAPALGIERDVYLAQVGIARGVFKTLPPVPGDLDVRQRGTDTKEVSALLLKFGLGRAVADEKDWDYGAALAGNYFNENIAFS</sequence>
<dbReference type="GO" id="GO:0006281">
    <property type="term" value="P:DNA repair"/>
    <property type="evidence" value="ECO:0007669"/>
    <property type="project" value="UniProtKB-ARBA"/>
</dbReference>
<dbReference type="OrthoDB" id="31113at2759"/>
<dbReference type="Proteomes" id="UP000053477">
    <property type="component" value="Unassembled WGS sequence"/>
</dbReference>
<dbReference type="Gene3D" id="1.10.150.20">
    <property type="entry name" value="5' to 3' exonuclease, C-terminal subdomain"/>
    <property type="match status" value="1"/>
</dbReference>
<evidence type="ECO:0000313" key="9">
    <source>
        <dbReference type="EMBL" id="KLO14111.1"/>
    </source>
</evidence>
<dbReference type="InterPro" id="IPR036279">
    <property type="entry name" value="5-3_exonuclease_C_sf"/>
</dbReference>
<keyword evidence="4" id="KW-0255">Endonuclease</keyword>
<feature type="domain" description="XPG N-terminal" evidence="8">
    <location>
        <begin position="1"/>
        <end position="100"/>
    </location>
</feature>
<keyword evidence="3" id="KW-0479">Metal-binding</keyword>
<dbReference type="SUPFAM" id="SSF88723">
    <property type="entry name" value="PIN domain-like"/>
    <property type="match status" value="1"/>
</dbReference>
<comment type="cofactor">
    <cofactor evidence="1">
        <name>Mg(2+)</name>
        <dbReference type="ChEBI" id="CHEBI:18420"/>
    </cofactor>
</comment>
<keyword evidence="6" id="KW-0460">Magnesium</keyword>
<dbReference type="Pfam" id="PF00867">
    <property type="entry name" value="XPG_I"/>
    <property type="match status" value="1"/>
</dbReference>
<keyword evidence="10" id="KW-1185">Reference proteome</keyword>
<dbReference type="InterPro" id="IPR029060">
    <property type="entry name" value="PIN-like_dom_sf"/>
</dbReference>
<dbReference type="SMART" id="SM00485">
    <property type="entry name" value="XPGN"/>
    <property type="match status" value="1"/>
</dbReference>
<feature type="domain" description="XPG-I" evidence="7">
    <location>
        <begin position="386"/>
        <end position="456"/>
    </location>
</feature>
<reference evidence="9 10" key="1">
    <citation type="submission" date="2015-04" db="EMBL/GenBank/DDBJ databases">
        <title>Complete genome sequence of Schizopora paradoxa KUC8140, a cosmopolitan wood degrader in East Asia.</title>
        <authorList>
            <consortium name="DOE Joint Genome Institute"/>
            <person name="Min B."/>
            <person name="Park H."/>
            <person name="Jang Y."/>
            <person name="Kim J.-J."/>
            <person name="Kim K.H."/>
            <person name="Pangilinan J."/>
            <person name="Lipzen A."/>
            <person name="Riley R."/>
            <person name="Grigoriev I.V."/>
            <person name="Spatafora J.W."/>
            <person name="Choi I.-G."/>
        </authorList>
    </citation>
    <scope>NUCLEOTIDE SEQUENCE [LARGE SCALE GENOMIC DNA]</scope>
    <source>
        <strain evidence="9 10">KUC8140</strain>
    </source>
</reference>
<evidence type="ECO:0000313" key="10">
    <source>
        <dbReference type="Proteomes" id="UP000053477"/>
    </source>
</evidence>
<evidence type="ECO:0000256" key="1">
    <source>
        <dbReference type="ARBA" id="ARBA00001946"/>
    </source>
</evidence>
<dbReference type="PANTHER" id="PTHR11081">
    <property type="entry name" value="FLAP ENDONUCLEASE FAMILY MEMBER"/>
    <property type="match status" value="1"/>
</dbReference>
<dbReference type="GO" id="GO:0046872">
    <property type="term" value="F:metal ion binding"/>
    <property type="evidence" value="ECO:0007669"/>
    <property type="project" value="UniProtKB-KW"/>
</dbReference>
<evidence type="ECO:0000259" key="7">
    <source>
        <dbReference type="SMART" id="SM00484"/>
    </source>
</evidence>
<evidence type="ECO:0000256" key="5">
    <source>
        <dbReference type="ARBA" id="ARBA00022801"/>
    </source>
</evidence>
<dbReference type="GO" id="GO:0017108">
    <property type="term" value="F:5'-flap endonuclease activity"/>
    <property type="evidence" value="ECO:0007669"/>
    <property type="project" value="TreeGrafter"/>
</dbReference>
<dbReference type="STRING" id="27342.A0A0H2SB39"/>
<dbReference type="Gene3D" id="3.40.50.1010">
    <property type="entry name" value="5'-nuclease"/>
    <property type="match status" value="2"/>
</dbReference>
<dbReference type="SMART" id="SM00484">
    <property type="entry name" value="XPGI"/>
    <property type="match status" value="1"/>
</dbReference>
<organism evidence="9 10">
    <name type="scientific">Schizopora paradoxa</name>
    <dbReference type="NCBI Taxonomy" id="27342"/>
    <lineage>
        <taxon>Eukaryota</taxon>
        <taxon>Fungi</taxon>
        <taxon>Dikarya</taxon>
        <taxon>Basidiomycota</taxon>
        <taxon>Agaricomycotina</taxon>
        <taxon>Agaricomycetes</taxon>
        <taxon>Hymenochaetales</taxon>
        <taxon>Schizoporaceae</taxon>
        <taxon>Schizopora</taxon>
    </lineage>
</organism>
<evidence type="ECO:0000259" key="8">
    <source>
        <dbReference type="SMART" id="SM00485"/>
    </source>
</evidence>
<dbReference type="InterPro" id="IPR006085">
    <property type="entry name" value="XPG_DNA_repair_N"/>
</dbReference>
<evidence type="ECO:0000256" key="3">
    <source>
        <dbReference type="ARBA" id="ARBA00022723"/>
    </source>
</evidence>
<dbReference type="GO" id="GO:0005634">
    <property type="term" value="C:nucleus"/>
    <property type="evidence" value="ECO:0007669"/>
    <property type="project" value="TreeGrafter"/>
</dbReference>
<dbReference type="SUPFAM" id="SSF47807">
    <property type="entry name" value="5' to 3' exonuclease, C-terminal subdomain"/>
    <property type="match status" value="1"/>
</dbReference>
<name>A0A0H2SB39_9AGAM</name>